<evidence type="ECO:0000256" key="5">
    <source>
        <dbReference type="ARBA" id="ARBA00023211"/>
    </source>
</evidence>
<dbReference type="Pfam" id="PF16582">
    <property type="entry name" value="TPP_enzyme_M_2"/>
    <property type="match status" value="1"/>
</dbReference>
<comment type="cofactor">
    <cofactor evidence="6">
        <name>Mg(2+)</name>
        <dbReference type="ChEBI" id="CHEBI:18420"/>
    </cofactor>
    <cofactor evidence="6">
        <name>Mn(2+)</name>
        <dbReference type="ChEBI" id="CHEBI:29035"/>
    </cofactor>
</comment>
<dbReference type="Gene3D" id="3.40.50.970">
    <property type="match status" value="2"/>
</dbReference>
<dbReference type="InterPro" id="IPR029061">
    <property type="entry name" value="THDP-binding"/>
</dbReference>
<comment type="cofactor">
    <cofactor evidence="6">
        <name>thiamine diphosphate</name>
        <dbReference type="ChEBI" id="CHEBI:58937"/>
    </cofactor>
    <text evidence="6">Binds 1 thiamine pyrophosphate per subunit.</text>
</comment>
<dbReference type="EMBL" id="CDOL01000157">
    <property type="protein sequence ID" value="CEN52407.1"/>
    <property type="molecule type" value="Genomic_DNA"/>
</dbReference>
<keyword evidence="2 6" id="KW-0479">Metal-binding</keyword>
<dbReference type="Pfam" id="PF02775">
    <property type="entry name" value="TPP_enzyme_C"/>
    <property type="match status" value="1"/>
</dbReference>
<dbReference type="InterPro" id="IPR011766">
    <property type="entry name" value="TPP_enzyme_TPP-bd"/>
</dbReference>
<comment type="similarity">
    <text evidence="6">Belongs to the TPP enzyme family. MenD subfamily.</text>
</comment>
<gene>
    <name evidence="6 10" type="primary">menD</name>
    <name evidence="10" type="ORF">CCAND93_240009</name>
</gene>
<dbReference type="PANTHER" id="PTHR42916">
    <property type="entry name" value="2-SUCCINYL-5-ENOLPYRUVYL-6-HYDROXY-3-CYCLOHEXENE-1-CARBOXYLATE SYNTHASE"/>
    <property type="match status" value="1"/>
</dbReference>
<dbReference type="PIRSF" id="PIRSF004983">
    <property type="entry name" value="MenD"/>
    <property type="match status" value="1"/>
</dbReference>
<feature type="domain" description="Thiamine pyrophosphate enzyme TPP-binding" evidence="7">
    <location>
        <begin position="394"/>
        <end position="537"/>
    </location>
</feature>
<dbReference type="InterPro" id="IPR004433">
    <property type="entry name" value="MenaQ_synth_MenD"/>
</dbReference>
<keyword evidence="5 6" id="KW-0464">Manganese</keyword>
<sequence>MKLPAIKLAQHIIQACKTKNIQHIVISPGSRNAPLTIGFSNDPFFTCYSIVDERCAAFFALGIAQQKKHPVAVVCTSGSALLNYYPAVSEAFYSNIPMVVISADRPSDKIDIGDGQTIRQQNVLMNHSGYNVNLSDKQHSDASNIYELNRALNTAIAERLPVHINAPFEEPLYTTTNEIFPFENFSERERIYSATPAQNKNFIQAWNQSKKKMVLVGVLSPNELENRYIEQLAEDPSVLVLTETTSNLHHEKFIPYIDKLLTYTEKDESLKADLQPDFLLTFGGLVVSKKIKQFLRKYQPKFHYHIDRYKGYDSYFCLTDHLKTDINSFFTDISLELKTISSNYQKRWTIVNTEIHKRHLEYINQIPYSDLKVYKKIFENIPDNQMVQLSNSSTVRYAQLFRLNPSWQIFCNRGTSGIDGSTSTAIGAAIGSQRPTLLITGDLSFFYDSNGLWNHYVPKNFRIILINNQGGGIFRILPGDKNDKHFETYFETPHQLTAMHLCKMYEWDYDQADNITDLTNKLHILFEKSDRPRLLEVHTPRTENDKVLLNYFQVLKK</sequence>
<dbReference type="Gene3D" id="3.40.50.1220">
    <property type="entry name" value="TPP-binding domain"/>
    <property type="match status" value="1"/>
</dbReference>
<organism evidence="10 11">
    <name type="scientific">Capnocytophaga canis</name>
    <dbReference type="NCBI Taxonomy" id="1848903"/>
    <lineage>
        <taxon>Bacteria</taxon>
        <taxon>Pseudomonadati</taxon>
        <taxon>Bacteroidota</taxon>
        <taxon>Flavobacteriia</taxon>
        <taxon>Flavobacteriales</taxon>
        <taxon>Flavobacteriaceae</taxon>
        <taxon>Capnocytophaga</taxon>
    </lineage>
</organism>
<evidence type="ECO:0000256" key="2">
    <source>
        <dbReference type="ARBA" id="ARBA00022723"/>
    </source>
</evidence>
<comment type="pathway">
    <text evidence="6">Quinol/quinone metabolism; 1,4-dihydroxy-2-naphthoate biosynthesis; 1,4-dihydroxy-2-naphthoate from chorismate: step 2/7.</text>
</comment>
<dbReference type="HAMAP" id="MF_01659">
    <property type="entry name" value="MenD"/>
    <property type="match status" value="1"/>
</dbReference>
<keyword evidence="3 6" id="KW-0460">Magnesium</keyword>
<evidence type="ECO:0000256" key="4">
    <source>
        <dbReference type="ARBA" id="ARBA00023052"/>
    </source>
</evidence>
<keyword evidence="1 6" id="KW-0808">Transferase</keyword>
<evidence type="ECO:0000256" key="6">
    <source>
        <dbReference type="HAMAP-Rule" id="MF_01659"/>
    </source>
</evidence>
<evidence type="ECO:0000313" key="10">
    <source>
        <dbReference type="EMBL" id="CEN52407.1"/>
    </source>
</evidence>
<dbReference type="OrthoDB" id="9791859at2"/>
<feature type="domain" description="Thiamine pyrophosphate enzyme N-terminal TPP-binding" evidence="8">
    <location>
        <begin position="7"/>
        <end position="117"/>
    </location>
</feature>
<dbReference type="RefSeq" id="WP_042007069.1">
    <property type="nucleotide sequence ID" value="NZ_CDOL01000157.1"/>
</dbReference>
<dbReference type="EC" id="2.2.1.9" evidence="6"/>
<evidence type="ECO:0000256" key="1">
    <source>
        <dbReference type="ARBA" id="ARBA00022679"/>
    </source>
</evidence>
<protein>
    <recommendedName>
        <fullName evidence="6">2-succinyl-5-enolpyruvyl-6-hydroxy-3-cyclohexene-1-carboxylate synthase</fullName>
        <shortName evidence="6">SEPHCHC synthase</shortName>
        <ecNumber evidence="6">2.2.1.9</ecNumber>
    </recommendedName>
    <alternativeName>
        <fullName evidence="6">Menaquinone biosynthesis protein MenD</fullName>
    </alternativeName>
</protein>
<proteinExistence type="inferred from homology"/>
<evidence type="ECO:0000256" key="3">
    <source>
        <dbReference type="ARBA" id="ARBA00022842"/>
    </source>
</evidence>
<keyword evidence="6" id="KW-0474">Menaquinone biosynthesis</keyword>
<dbReference type="STRING" id="1848903.CCAND38_850001"/>
<dbReference type="GO" id="GO:0070204">
    <property type="term" value="F:2-succinyl-5-enolpyruvyl-6-hydroxy-3-cyclohexene-1-carboxylic-acid synthase activity"/>
    <property type="evidence" value="ECO:0007669"/>
    <property type="project" value="UniProtKB-UniRule"/>
</dbReference>
<comment type="pathway">
    <text evidence="6">Quinol/quinone metabolism; menaquinone biosynthesis.</text>
</comment>
<dbReference type="GO" id="GO:0030976">
    <property type="term" value="F:thiamine pyrophosphate binding"/>
    <property type="evidence" value="ECO:0007669"/>
    <property type="project" value="UniProtKB-UniRule"/>
</dbReference>
<dbReference type="CDD" id="cd02009">
    <property type="entry name" value="TPP_SHCHC_synthase"/>
    <property type="match status" value="1"/>
</dbReference>
<evidence type="ECO:0000313" key="11">
    <source>
        <dbReference type="Proteomes" id="UP000038200"/>
    </source>
</evidence>
<dbReference type="NCBIfam" id="TIGR00173">
    <property type="entry name" value="menD"/>
    <property type="match status" value="1"/>
</dbReference>
<evidence type="ECO:0000259" key="9">
    <source>
        <dbReference type="Pfam" id="PF16582"/>
    </source>
</evidence>
<keyword evidence="4 6" id="KW-0786">Thiamine pyrophosphate</keyword>
<dbReference type="InterPro" id="IPR012001">
    <property type="entry name" value="Thiamin_PyroP_enz_TPP-bd_dom"/>
</dbReference>
<dbReference type="UniPathway" id="UPA00079"/>
<dbReference type="GO" id="GO:0000287">
    <property type="term" value="F:magnesium ion binding"/>
    <property type="evidence" value="ECO:0007669"/>
    <property type="project" value="UniProtKB-UniRule"/>
</dbReference>
<comment type="catalytic activity">
    <reaction evidence="6">
        <text>isochorismate + 2-oxoglutarate + H(+) = 5-enolpyruvoyl-6-hydroxy-2-succinyl-cyclohex-3-ene-1-carboxylate + CO2</text>
        <dbReference type="Rhea" id="RHEA:25593"/>
        <dbReference type="ChEBI" id="CHEBI:15378"/>
        <dbReference type="ChEBI" id="CHEBI:16526"/>
        <dbReference type="ChEBI" id="CHEBI:16810"/>
        <dbReference type="ChEBI" id="CHEBI:29780"/>
        <dbReference type="ChEBI" id="CHEBI:58818"/>
        <dbReference type="EC" id="2.2.1.9"/>
    </reaction>
</comment>
<dbReference type="Pfam" id="PF02776">
    <property type="entry name" value="TPP_enzyme_N"/>
    <property type="match status" value="1"/>
</dbReference>
<dbReference type="Proteomes" id="UP000038200">
    <property type="component" value="Unassembled WGS sequence"/>
</dbReference>
<comment type="function">
    <text evidence="6">Catalyzes the thiamine diphosphate-dependent decarboxylation of 2-oxoglutarate and the subsequent addition of the resulting succinic semialdehyde-thiamine pyrophosphate anion to isochorismate to yield 2-succinyl-5-enolpyruvyl-6-hydroxy-3-cyclohexene-1-carboxylate (SEPHCHC).</text>
</comment>
<dbReference type="InterPro" id="IPR032264">
    <property type="entry name" value="MenD_middle"/>
</dbReference>
<accession>A0A0B7IQU8</accession>
<dbReference type="AlphaFoldDB" id="A0A0B7IQU8"/>
<dbReference type="GO" id="GO:0030145">
    <property type="term" value="F:manganese ion binding"/>
    <property type="evidence" value="ECO:0007669"/>
    <property type="project" value="UniProtKB-UniRule"/>
</dbReference>
<dbReference type="CDD" id="cd07037">
    <property type="entry name" value="TPP_PYR_MenD"/>
    <property type="match status" value="1"/>
</dbReference>
<comment type="subunit">
    <text evidence="6">Homodimer.</text>
</comment>
<evidence type="ECO:0000259" key="8">
    <source>
        <dbReference type="Pfam" id="PF02776"/>
    </source>
</evidence>
<reference evidence="10 11" key="1">
    <citation type="submission" date="2015-01" db="EMBL/GenBank/DDBJ databases">
        <authorList>
            <person name="Xiang T."/>
            <person name="Song Y."/>
            <person name="Huang L."/>
            <person name="Wang B."/>
            <person name="Wu P."/>
        </authorList>
    </citation>
    <scope>NUCLEOTIDE SEQUENCE [LARGE SCALE GENOMIC DNA]</scope>
    <source>
        <strain evidence="10 11">CcD93</strain>
    </source>
</reference>
<feature type="domain" description="Menaquinone biosynthesis protein MenD middle" evidence="9">
    <location>
        <begin position="197"/>
        <end position="386"/>
    </location>
</feature>
<dbReference type="UniPathway" id="UPA01057">
    <property type="reaction ID" value="UER00164"/>
</dbReference>
<evidence type="ECO:0000259" key="7">
    <source>
        <dbReference type="Pfam" id="PF02775"/>
    </source>
</evidence>
<dbReference type="GO" id="GO:0009234">
    <property type="term" value="P:menaquinone biosynthetic process"/>
    <property type="evidence" value="ECO:0007669"/>
    <property type="project" value="UniProtKB-UniRule"/>
</dbReference>
<dbReference type="PANTHER" id="PTHR42916:SF1">
    <property type="entry name" value="PROTEIN PHYLLO, CHLOROPLASTIC"/>
    <property type="match status" value="1"/>
</dbReference>
<dbReference type="SUPFAM" id="SSF52518">
    <property type="entry name" value="Thiamin diphosphate-binding fold (THDP-binding)"/>
    <property type="match status" value="2"/>
</dbReference>
<name>A0A0B7IQU8_9FLAO</name>